<feature type="domain" description="Fumarylacetoacetase-like C-terminal" evidence="3">
    <location>
        <begin position="71"/>
        <end position="275"/>
    </location>
</feature>
<evidence type="ECO:0000256" key="1">
    <source>
        <dbReference type="ARBA" id="ARBA00010211"/>
    </source>
</evidence>
<evidence type="ECO:0000313" key="5">
    <source>
        <dbReference type="Proteomes" id="UP001238334"/>
    </source>
</evidence>
<dbReference type="AlphaFoldDB" id="A0A9Y2KYA9"/>
<sequence>MKLFRFGTTDNEKPGVIDGTGIYRDASSLVQDYGRGQLSNAMETLLKADISQLPEIPKGSRIANCIPRPGKIICIGLNCVLHAKEAKMDPPSEPIVFMKASTTISGPFDPILIPPGSKKTDWEVELGVVIGKDAVCISKEEAKTHIAGYCLINDVSEREYQLERGGQWVKGKSWDSFCPTGPWMMPEDGSFDAMDLGMRLWVNGKQFQDGRTNTMIFDIETVVAYLSNFMRLEEGDLISMGTPSGVGIGQNPPVFLSEDDVVELEIDGLGRQRQTCQNWSA</sequence>
<reference evidence="4 5" key="1">
    <citation type="submission" date="2023-06" db="EMBL/GenBank/DDBJ databases">
        <title>Parasedimentitalea psychrophila sp. nov., a psychrophilic bacterium isolated from deep-sea sediment.</title>
        <authorList>
            <person name="Li A."/>
        </authorList>
    </citation>
    <scope>NUCLEOTIDE SEQUENCE [LARGE SCALE GENOMIC DNA]</scope>
    <source>
        <strain evidence="4 5">QS115</strain>
    </source>
</reference>
<dbReference type="SUPFAM" id="SSF56529">
    <property type="entry name" value="FAH"/>
    <property type="match status" value="1"/>
</dbReference>
<gene>
    <name evidence="4" type="ORF">QPJ95_19940</name>
</gene>
<evidence type="ECO:0000313" key="4">
    <source>
        <dbReference type="EMBL" id="WIY24758.1"/>
    </source>
</evidence>
<dbReference type="FunFam" id="3.90.850.10:FF:000002">
    <property type="entry name" value="2-hydroxyhepta-2,4-diene-1,7-dioate isomerase"/>
    <property type="match status" value="1"/>
</dbReference>
<dbReference type="KEGG" id="ppso:QPJ95_19940"/>
<name>A0A9Y2KYA9_9RHOB</name>
<keyword evidence="4" id="KW-0378">Hydrolase</keyword>
<comment type="similarity">
    <text evidence="1">Belongs to the FAH family.</text>
</comment>
<protein>
    <submittedName>
        <fullName evidence="4">Fumarylacetoacetate hydrolase family protein</fullName>
    </submittedName>
</protein>
<organism evidence="4 5">
    <name type="scientific">Parasedimentitalea psychrophila</name>
    <dbReference type="NCBI Taxonomy" id="2997337"/>
    <lineage>
        <taxon>Bacteria</taxon>
        <taxon>Pseudomonadati</taxon>
        <taxon>Pseudomonadota</taxon>
        <taxon>Alphaproteobacteria</taxon>
        <taxon>Rhodobacterales</taxon>
        <taxon>Paracoccaceae</taxon>
        <taxon>Parasedimentitalea</taxon>
    </lineage>
</organism>
<dbReference type="GO" id="GO:0016787">
    <property type="term" value="F:hydrolase activity"/>
    <property type="evidence" value="ECO:0007669"/>
    <property type="project" value="UniProtKB-KW"/>
</dbReference>
<proteinExistence type="inferred from homology"/>
<dbReference type="Gene3D" id="3.90.850.10">
    <property type="entry name" value="Fumarylacetoacetase-like, C-terminal domain"/>
    <property type="match status" value="1"/>
</dbReference>
<evidence type="ECO:0000259" key="3">
    <source>
        <dbReference type="Pfam" id="PF01557"/>
    </source>
</evidence>
<dbReference type="InterPro" id="IPR051121">
    <property type="entry name" value="FAH"/>
</dbReference>
<dbReference type="InterPro" id="IPR036663">
    <property type="entry name" value="Fumarylacetoacetase_C_sf"/>
</dbReference>
<dbReference type="EMBL" id="CP127247">
    <property type="protein sequence ID" value="WIY24758.1"/>
    <property type="molecule type" value="Genomic_DNA"/>
</dbReference>
<dbReference type="PANTHER" id="PTHR42796:SF4">
    <property type="entry name" value="FUMARYLACETOACETATE HYDROLASE DOMAIN-CONTAINING PROTEIN 2A"/>
    <property type="match status" value="1"/>
</dbReference>
<accession>A0A9Y2KYA9</accession>
<dbReference type="PANTHER" id="PTHR42796">
    <property type="entry name" value="FUMARYLACETOACETATE HYDROLASE DOMAIN-CONTAINING PROTEIN 2A-RELATED"/>
    <property type="match status" value="1"/>
</dbReference>
<dbReference type="GO" id="GO:0046872">
    <property type="term" value="F:metal ion binding"/>
    <property type="evidence" value="ECO:0007669"/>
    <property type="project" value="UniProtKB-KW"/>
</dbReference>
<keyword evidence="2" id="KW-0479">Metal-binding</keyword>
<dbReference type="InterPro" id="IPR011234">
    <property type="entry name" value="Fumarylacetoacetase-like_C"/>
</dbReference>
<dbReference type="GO" id="GO:0019752">
    <property type="term" value="P:carboxylic acid metabolic process"/>
    <property type="evidence" value="ECO:0007669"/>
    <property type="project" value="UniProtKB-ARBA"/>
</dbReference>
<evidence type="ECO:0000256" key="2">
    <source>
        <dbReference type="ARBA" id="ARBA00022723"/>
    </source>
</evidence>
<keyword evidence="5" id="KW-1185">Reference proteome</keyword>
<dbReference type="GO" id="GO:0016853">
    <property type="term" value="F:isomerase activity"/>
    <property type="evidence" value="ECO:0007669"/>
    <property type="project" value="UniProtKB-ARBA"/>
</dbReference>
<dbReference type="Proteomes" id="UP001238334">
    <property type="component" value="Chromosome"/>
</dbReference>
<dbReference type="Pfam" id="PF01557">
    <property type="entry name" value="FAA_hydrolase"/>
    <property type="match status" value="1"/>
</dbReference>
<dbReference type="RefSeq" id="WP_270920355.1">
    <property type="nucleotide sequence ID" value="NZ_CP127247.1"/>
</dbReference>